<dbReference type="InterPro" id="IPR043682">
    <property type="entry name" value="RqcH_bacterial"/>
</dbReference>
<dbReference type="EMBL" id="FOMG01000015">
    <property type="protein sequence ID" value="SFC96254.1"/>
    <property type="molecule type" value="Genomic_DNA"/>
</dbReference>
<evidence type="ECO:0000256" key="4">
    <source>
        <dbReference type="ARBA" id="ARBA00022917"/>
    </source>
</evidence>
<dbReference type="InterPro" id="IPR051608">
    <property type="entry name" value="RQC_Subunit_NEMF"/>
</dbReference>
<gene>
    <name evidence="5" type="primary">rqcH</name>
    <name evidence="7" type="ORF">SAMN05421842_11525</name>
</gene>
<keyword evidence="1 5" id="KW-0820">tRNA-binding</keyword>
<dbReference type="AlphaFoldDB" id="A0A1I1NEW7"/>
<dbReference type="STRING" id="119641.SAMN05421842_11525"/>
<dbReference type="RefSeq" id="WP_090091601.1">
    <property type="nucleotide sequence ID" value="NZ_FOMG01000015.1"/>
</dbReference>
<comment type="similarity">
    <text evidence="5">Belongs to the NEMF family.</text>
</comment>
<dbReference type="InterPro" id="IPR008532">
    <property type="entry name" value="NFACT_RNA-bd"/>
</dbReference>
<dbReference type="PANTHER" id="PTHR15239">
    <property type="entry name" value="NUCLEAR EXPORT MEDIATOR FACTOR NEMF"/>
    <property type="match status" value="1"/>
</dbReference>
<dbReference type="GO" id="GO:0019843">
    <property type="term" value="F:rRNA binding"/>
    <property type="evidence" value="ECO:0007669"/>
    <property type="project" value="UniProtKB-UniRule"/>
</dbReference>
<dbReference type="GO" id="GO:0000049">
    <property type="term" value="F:tRNA binding"/>
    <property type="evidence" value="ECO:0007669"/>
    <property type="project" value="UniProtKB-UniRule"/>
</dbReference>
<accession>A0A1I1NEW7</accession>
<dbReference type="PANTHER" id="PTHR15239:SF6">
    <property type="entry name" value="RIBOSOME QUALITY CONTROL COMPLEX SUBUNIT NEMF"/>
    <property type="match status" value="1"/>
</dbReference>
<dbReference type="Proteomes" id="UP000199263">
    <property type="component" value="Unassembled WGS sequence"/>
</dbReference>
<keyword evidence="2 5" id="KW-0699">rRNA-binding</keyword>
<evidence type="ECO:0000256" key="3">
    <source>
        <dbReference type="ARBA" id="ARBA00022884"/>
    </source>
</evidence>
<proteinExistence type="inferred from homology"/>
<dbReference type="GO" id="GO:0072344">
    <property type="term" value="P:rescue of stalled ribosome"/>
    <property type="evidence" value="ECO:0007669"/>
    <property type="project" value="UniProtKB-UniRule"/>
</dbReference>
<comment type="subunit">
    <text evidence="5">Associates with stalled 50S ribosomal subunits. Binds to RqcP.</text>
</comment>
<name>A0A1I1NEW7_9CLOT</name>
<dbReference type="Pfam" id="PF05833">
    <property type="entry name" value="NFACT_N"/>
    <property type="match status" value="1"/>
</dbReference>
<dbReference type="GO" id="GO:0043023">
    <property type="term" value="F:ribosomal large subunit binding"/>
    <property type="evidence" value="ECO:0007669"/>
    <property type="project" value="UniProtKB-UniRule"/>
</dbReference>
<evidence type="ECO:0000313" key="8">
    <source>
        <dbReference type="Proteomes" id="UP000199263"/>
    </source>
</evidence>
<organism evidence="7 8">
    <name type="scientific">Clostridium uliginosum</name>
    <dbReference type="NCBI Taxonomy" id="119641"/>
    <lineage>
        <taxon>Bacteria</taxon>
        <taxon>Bacillati</taxon>
        <taxon>Bacillota</taxon>
        <taxon>Clostridia</taxon>
        <taxon>Eubacteriales</taxon>
        <taxon>Clostridiaceae</taxon>
        <taxon>Clostridium</taxon>
    </lineage>
</organism>
<dbReference type="HAMAP" id="MF_00844_B">
    <property type="entry name" value="RqcH_B"/>
    <property type="match status" value="1"/>
</dbReference>
<comment type="function">
    <text evidence="5">Key component of the ribosome quality control system (RQC), a ribosome-associated complex that mediates the extraction of incompletely synthesized nascent chains from stalled ribosomes and their subsequent degradation. RqcH recruits Ala-charged tRNA, and with RqcP directs the elongation of stalled nascent chains on 50S ribosomal subunits, leading to non-templated C-terminal alanine extensions (Ala tail). The Ala tail promotes nascent chain degradation. May add between 1 and at least 8 Ala residues. Binds to stalled 50S ribosomal subunits.</text>
</comment>
<dbReference type="OrthoDB" id="9766163at2"/>
<feature type="domain" description="NFACT RNA-binding" evidence="6">
    <location>
        <begin position="457"/>
        <end position="555"/>
    </location>
</feature>
<evidence type="ECO:0000256" key="2">
    <source>
        <dbReference type="ARBA" id="ARBA00022730"/>
    </source>
</evidence>
<evidence type="ECO:0000256" key="5">
    <source>
        <dbReference type="HAMAP-Rule" id="MF_00844"/>
    </source>
</evidence>
<keyword evidence="4 5" id="KW-0648">Protein biosynthesis</keyword>
<evidence type="ECO:0000313" key="7">
    <source>
        <dbReference type="EMBL" id="SFC96254.1"/>
    </source>
</evidence>
<sequence length="577" mass="67455">MALDGIYLYSLIDDLKKSILDSKIDKINQPEKDEIILTLRKERKNIKLLISASPRFARIHLTNYAKNNPIKAPMYLMVLRKYILGGRIVKLTQKDNDRILIIDIENRDELGFDSVYSLIIEIMSRHSNITLVRNRDNKVMESIKHITPDINTFRVLYPGVTYVYPPDSHKLNPFSFEYQSLNDFISTNSIVFDENFFSKSFTGISKLLSSDLYYNIIKSNSSPTRKEIYDFFNNFIFNLDKNISYNIYMNNLGLFKDFYFLKLNSLENAFSSIKYDDPNILMDDFFSKKDKQDRLHNKSTDLQRLINTNIDRCKKKSKILIETLKECSEKDILRIKGDLLTSYIYTFKKGDTKASLLNYYNEQEEYIDIKLDQFKTPSENVQTYYKKYNKLKISEEYAKSQLEKNNKEEEYLNSVLTNIQNVESYDEISDIKNELIETGYVRYKKSDKINKKNKTSKPHHFHSSDGIDIYVGKNNLQNDYLSLKFANKNYLWLHAKDIPGSHVIVASYEVPDKTLEEAAIIAAYYSKGKNSSKIPVDYTKIKELKKPNGAKPGMVIYHTNKTLIVDPKDFDKLDLNQ</sequence>
<reference evidence="7 8" key="1">
    <citation type="submission" date="2016-10" db="EMBL/GenBank/DDBJ databases">
        <authorList>
            <person name="de Groot N.N."/>
        </authorList>
    </citation>
    <scope>NUCLEOTIDE SEQUENCE [LARGE SCALE GENOMIC DNA]</scope>
    <source>
        <strain evidence="7 8">DSM 12992</strain>
    </source>
</reference>
<keyword evidence="3 5" id="KW-0694">RNA-binding</keyword>
<dbReference type="Gene3D" id="2.30.310.10">
    <property type="entry name" value="ibrinogen binding protein from staphylococcus aureus domain"/>
    <property type="match status" value="1"/>
</dbReference>
<keyword evidence="8" id="KW-1185">Reference proteome</keyword>
<evidence type="ECO:0000256" key="1">
    <source>
        <dbReference type="ARBA" id="ARBA00022555"/>
    </source>
</evidence>
<evidence type="ECO:0000259" key="6">
    <source>
        <dbReference type="Pfam" id="PF05670"/>
    </source>
</evidence>
<protein>
    <recommendedName>
        <fullName evidence="5">Rqc2 homolog RqcH</fullName>
        <shortName evidence="5">RqcH</shortName>
    </recommendedName>
</protein>
<dbReference type="GO" id="GO:1990112">
    <property type="term" value="C:RQC complex"/>
    <property type="evidence" value="ECO:0007669"/>
    <property type="project" value="TreeGrafter"/>
</dbReference>
<dbReference type="Pfam" id="PF05670">
    <property type="entry name" value="NFACT-R_1"/>
    <property type="match status" value="1"/>
</dbReference>
<dbReference type="FunFam" id="2.30.310.10:FF:000004">
    <property type="entry name" value="Fibronectin-binding protein A"/>
    <property type="match status" value="1"/>
</dbReference>